<feature type="signal peptide" evidence="5">
    <location>
        <begin position="1"/>
        <end position="22"/>
    </location>
</feature>
<dbReference type="SUPFAM" id="SSF53649">
    <property type="entry name" value="Alkaline phosphatase-like"/>
    <property type="match status" value="1"/>
</dbReference>
<name>A0A8J7ME81_9BACT</name>
<evidence type="ECO:0000259" key="6">
    <source>
        <dbReference type="Pfam" id="PF00884"/>
    </source>
</evidence>
<comment type="caution">
    <text evidence="7">The sequence shown here is derived from an EMBL/GenBank/DDBJ whole genome shotgun (WGS) entry which is preliminary data.</text>
</comment>
<keyword evidence="4" id="KW-0325">Glycoprotein</keyword>
<dbReference type="CDD" id="cd16031">
    <property type="entry name" value="G6S_like"/>
    <property type="match status" value="1"/>
</dbReference>
<evidence type="ECO:0000313" key="7">
    <source>
        <dbReference type="EMBL" id="MBK1791747.1"/>
    </source>
</evidence>
<evidence type="ECO:0000256" key="3">
    <source>
        <dbReference type="ARBA" id="ARBA00022801"/>
    </source>
</evidence>
<gene>
    <name evidence="7" type="ORF">JIN82_11340</name>
</gene>
<dbReference type="InterPro" id="IPR000917">
    <property type="entry name" value="Sulfatase_N"/>
</dbReference>
<accession>A0A8J7ME81</accession>
<evidence type="ECO:0000256" key="4">
    <source>
        <dbReference type="ARBA" id="ARBA00023180"/>
    </source>
</evidence>
<dbReference type="PROSITE" id="PS00523">
    <property type="entry name" value="SULFATASE_1"/>
    <property type="match status" value="1"/>
</dbReference>
<dbReference type="GO" id="GO:0016787">
    <property type="term" value="F:hydrolase activity"/>
    <property type="evidence" value="ECO:0007669"/>
    <property type="project" value="UniProtKB-KW"/>
</dbReference>
<feature type="chain" id="PRO_5035283309" evidence="5">
    <location>
        <begin position="23"/>
        <end position="547"/>
    </location>
</feature>
<dbReference type="PANTHER" id="PTHR43108:SF6">
    <property type="entry name" value="N-SULPHOGLUCOSAMINE SULPHOHYDROLASE"/>
    <property type="match status" value="1"/>
</dbReference>
<evidence type="ECO:0000256" key="1">
    <source>
        <dbReference type="ARBA" id="ARBA00008779"/>
    </source>
</evidence>
<reference evidence="7" key="1">
    <citation type="submission" date="2021-01" db="EMBL/GenBank/DDBJ databases">
        <title>Modified the classification status of verrucomicrobia.</title>
        <authorList>
            <person name="Feng X."/>
        </authorList>
    </citation>
    <scope>NUCLEOTIDE SEQUENCE</scope>
    <source>
        <strain evidence="7">_KCTC 22039</strain>
    </source>
</reference>
<comment type="similarity">
    <text evidence="1">Belongs to the sulfatase family.</text>
</comment>
<dbReference type="EMBL" id="JAENIM010000041">
    <property type="protein sequence ID" value="MBK1791747.1"/>
    <property type="molecule type" value="Genomic_DNA"/>
</dbReference>
<dbReference type="Pfam" id="PF00884">
    <property type="entry name" value="Sulfatase"/>
    <property type="match status" value="1"/>
</dbReference>
<dbReference type="Proteomes" id="UP000624703">
    <property type="component" value="Unassembled WGS sequence"/>
</dbReference>
<evidence type="ECO:0000256" key="2">
    <source>
        <dbReference type="ARBA" id="ARBA00022729"/>
    </source>
</evidence>
<dbReference type="AlphaFoldDB" id="A0A8J7ME81"/>
<sequence>MKQIITSTLAALVMPAALYAEAKPNIMFVMSDDHTSQAIGAYGSRLAKLNPTPTIDSLAKEGIVMENTFCNNAICTPSRASIMTGQYSSVNGCPKLNDPLDPENQYLAIEMGEAGYQTAVIGKWHLSKRPAAFDYYKVLIRQGEYFNPHFMEGTKGDIKGTKVTMEGHSSDCVADSALHWFKEIRTKDKPFFLKLHFKAPHDMFQYAPRYESYLEDTHIPEPENLAVRGNHGSIGTRGHNDELVRYIGSSIGPRSLRRNYTRQGAWAKQIDFTNMSPEEAQKAAYQGYLKAYLRCVKGVDDNLKRVIDYMKSEDILDNTVVIYTGDQGFYLGEHDYIDKRWAYEQSMRMPFIVRYPKSIPAGSRSDAITENVDFAPTMLAFAGLEKTPEYMQGKNFKSILETGKEPADWKQAAYYQYWLHMAHHQNPAHLAIRTKNHKLIMFYGTGMNESTPQTPPSWELYDLNKDPNEMNNVYDNPEYKEIVEKLKADLKQLRSDYKYDDPKFPFNEVINKFWDYTEENRAEAIEISAAYRKEMDDAIANRGKKKK</sequence>
<keyword evidence="8" id="KW-1185">Reference proteome</keyword>
<dbReference type="PROSITE" id="PS00149">
    <property type="entry name" value="SULFATASE_2"/>
    <property type="match status" value="1"/>
</dbReference>
<feature type="domain" description="Sulfatase N-terminal" evidence="6">
    <location>
        <begin position="24"/>
        <end position="383"/>
    </location>
</feature>
<organism evidence="7 8">
    <name type="scientific">Persicirhabdus sediminis</name>
    <dbReference type="NCBI Taxonomy" id="454144"/>
    <lineage>
        <taxon>Bacteria</taxon>
        <taxon>Pseudomonadati</taxon>
        <taxon>Verrucomicrobiota</taxon>
        <taxon>Verrucomicrobiia</taxon>
        <taxon>Verrucomicrobiales</taxon>
        <taxon>Verrucomicrobiaceae</taxon>
        <taxon>Persicirhabdus</taxon>
    </lineage>
</organism>
<keyword evidence="2 5" id="KW-0732">Signal</keyword>
<dbReference type="Gene3D" id="3.40.720.10">
    <property type="entry name" value="Alkaline Phosphatase, subunit A"/>
    <property type="match status" value="1"/>
</dbReference>
<dbReference type="RefSeq" id="WP_200311766.1">
    <property type="nucleotide sequence ID" value="NZ_JAENIM010000041.1"/>
</dbReference>
<dbReference type="PANTHER" id="PTHR43108">
    <property type="entry name" value="N-ACETYLGLUCOSAMINE-6-SULFATASE FAMILY MEMBER"/>
    <property type="match status" value="1"/>
</dbReference>
<evidence type="ECO:0000256" key="5">
    <source>
        <dbReference type="SAM" id="SignalP"/>
    </source>
</evidence>
<protein>
    <submittedName>
        <fullName evidence="7">Sulfatase</fullName>
    </submittedName>
</protein>
<keyword evidence="3" id="KW-0378">Hydrolase</keyword>
<dbReference type="InterPro" id="IPR017850">
    <property type="entry name" value="Alkaline_phosphatase_core_sf"/>
</dbReference>
<dbReference type="InterPro" id="IPR024607">
    <property type="entry name" value="Sulfatase_CS"/>
</dbReference>
<proteinExistence type="inferred from homology"/>
<evidence type="ECO:0000313" key="8">
    <source>
        <dbReference type="Proteomes" id="UP000624703"/>
    </source>
</evidence>